<evidence type="ECO:0000256" key="1">
    <source>
        <dbReference type="SAM" id="MobiDB-lite"/>
    </source>
</evidence>
<feature type="compositionally biased region" description="Basic and acidic residues" evidence="1">
    <location>
        <begin position="1"/>
        <end position="11"/>
    </location>
</feature>
<comment type="caution">
    <text evidence="2">The sequence shown here is derived from an EMBL/GenBank/DDBJ whole genome shotgun (WGS) entry which is preliminary data.</text>
</comment>
<evidence type="ECO:0000313" key="3">
    <source>
        <dbReference type="Proteomes" id="UP001174934"/>
    </source>
</evidence>
<gene>
    <name evidence="2" type="ORF">B0T17DRAFT_64348</name>
</gene>
<dbReference type="AlphaFoldDB" id="A0AA39XKY5"/>
<feature type="region of interest" description="Disordered" evidence="1">
    <location>
        <begin position="1"/>
        <end position="32"/>
    </location>
</feature>
<protein>
    <submittedName>
        <fullName evidence="2">Uncharacterized protein</fullName>
    </submittedName>
</protein>
<organism evidence="2 3">
    <name type="scientific">Bombardia bombarda</name>
    <dbReference type="NCBI Taxonomy" id="252184"/>
    <lineage>
        <taxon>Eukaryota</taxon>
        <taxon>Fungi</taxon>
        <taxon>Dikarya</taxon>
        <taxon>Ascomycota</taxon>
        <taxon>Pezizomycotina</taxon>
        <taxon>Sordariomycetes</taxon>
        <taxon>Sordariomycetidae</taxon>
        <taxon>Sordariales</taxon>
        <taxon>Lasiosphaeriaceae</taxon>
        <taxon>Bombardia</taxon>
    </lineage>
</organism>
<keyword evidence="3" id="KW-1185">Reference proteome</keyword>
<dbReference type="EMBL" id="JAULSR010000001">
    <property type="protein sequence ID" value="KAK0635938.1"/>
    <property type="molecule type" value="Genomic_DNA"/>
</dbReference>
<reference evidence="2" key="1">
    <citation type="submission" date="2023-06" db="EMBL/GenBank/DDBJ databases">
        <title>Genome-scale phylogeny and comparative genomics of the fungal order Sordariales.</title>
        <authorList>
            <consortium name="Lawrence Berkeley National Laboratory"/>
            <person name="Hensen N."/>
            <person name="Bonometti L."/>
            <person name="Westerberg I."/>
            <person name="Brannstrom I.O."/>
            <person name="Guillou S."/>
            <person name="Cros-Aarteil S."/>
            <person name="Calhoun S."/>
            <person name="Haridas S."/>
            <person name="Kuo A."/>
            <person name="Mondo S."/>
            <person name="Pangilinan J."/>
            <person name="Riley R."/>
            <person name="LaButti K."/>
            <person name="Andreopoulos B."/>
            <person name="Lipzen A."/>
            <person name="Chen C."/>
            <person name="Yanf M."/>
            <person name="Daum C."/>
            <person name="Ng V."/>
            <person name="Clum A."/>
            <person name="Steindorff A."/>
            <person name="Ohm R."/>
            <person name="Martin F."/>
            <person name="Silar P."/>
            <person name="Natvig D."/>
            <person name="Lalanne C."/>
            <person name="Gautier V."/>
            <person name="Ament-velasquez S.L."/>
            <person name="Kruys A."/>
            <person name="Hutchinson M.I."/>
            <person name="Powell A.J."/>
            <person name="Barry K."/>
            <person name="Miller A.N."/>
            <person name="Grigoriev I.V."/>
            <person name="Debuchy R."/>
            <person name="Gladieux P."/>
            <person name="Thoren M.H."/>
            <person name="Johannesson H."/>
        </authorList>
    </citation>
    <scope>NUCLEOTIDE SEQUENCE</scope>
    <source>
        <strain evidence="2">SMH3391-2</strain>
    </source>
</reference>
<accession>A0AA39XKY5</accession>
<proteinExistence type="predicted"/>
<dbReference type="Proteomes" id="UP001174934">
    <property type="component" value="Unassembled WGS sequence"/>
</dbReference>
<sequence length="226" mass="24311">MFPSRLGERSQKGTYMPRRGRKSTGGLSAFASNGSRPALRTTGVLECGLSILLAAPHSHLPLDAFRRVCSRGASNGLRAGLCHRIPVVESSSNRFTQAAAASCRYQVTPHLSVVVHPIRELCPSFLIKPTPTPQHHWQCPVLSSQGTPPCTVPFSPDFPLDRNPQPVRSNPQLSPSEPMLAICASLFFVLAQFTSPNTAVSTAAFAPASCLILCECAHPIFLQADI</sequence>
<name>A0AA39XKY5_9PEZI</name>
<evidence type="ECO:0000313" key="2">
    <source>
        <dbReference type="EMBL" id="KAK0635938.1"/>
    </source>
</evidence>